<dbReference type="AlphaFoldDB" id="A0A2M6WJ68"/>
<dbReference type="EMBL" id="PFBA01000006">
    <property type="protein sequence ID" value="PIT92816.1"/>
    <property type="molecule type" value="Genomic_DNA"/>
</dbReference>
<dbReference type="Proteomes" id="UP000228635">
    <property type="component" value="Unassembled WGS sequence"/>
</dbReference>
<sequence>DGSRSVPGASSHEVERGSGFRKCPLNGVQITEQKSTALNQRRSGRRFAPPTMFGLSSPGMPEE</sequence>
<proteinExistence type="predicted"/>
<feature type="non-terminal residue" evidence="2">
    <location>
        <position position="1"/>
    </location>
</feature>
<gene>
    <name evidence="2" type="ORF">COU08_00330</name>
</gene>
<feature type="compositionally biased region" description="Polar residues" evidence="1">
    <location>
        <begin position="28"/>
        <end position="41"/>
    </location>
</feature>
<comment type="caution">
    <text evidence="2">The sequence shown here is derived from an EMBL/GenBank/DDBJ whole genome shotgun (WGS) entry which is preliminary data.</text>
</comment>
<name>A0A2M6WJ68_9BACT</name>
<reference evidence="3" key="1">
    <citation type="submission" date="2017-09" db="EMBL/GenBank/DDBJ databases">
        <title>Depth-based differentiation of microbial function through sediment-hosted aquifers and enrichment of novel symbionts in the deep terrestrial subsurface.</title>
        <authorList>
            <person name="Probst A.J."/>
            <person name="Ladd B."/>
            <person name="Jarett J.K."/>
            <person name="Geller-Mcgrath D.E."/>
            <person name="Sieber C.M.K."/>
            <person name="Emerson J.B."/>
            <person name="Anantharaman K."/>
            <person name="Thomas B.C."/>
            <person name="Malmstrom R."/>
            <person name="Stieglmeier M."/>
            <person name="Klingl A."/>
            <person name="Woyke T."/>
            <person name="Ryan C.M."/>
            <person name="Banfield J.F."/>
        </authorList>
    </citation>
    <scope>NUCLEOTIDE SEQUENCE [LARGE SCALE GENOMIC DNA]</scope>
</reference>
<organism evidence="2 3">
    <name type="scientific">Candidatus Harrisonbacteria bacterium CG10_big_fil_rev_8_21_14_0_10_42_17</name>
    <dbReference type="NCBI Taxonomy" id="1974584"/>
    <lineage>
        <taxon>Bacteria</taxon>
        <taxon>Candidatus Harrisoniibacteriota</taxon>
    </lineage>
</organism>
<accession>A0A2M6WJ68</accession>
<evidence type="ECO:0000313" key="3">
    <source>
        <dbReference type="Proteomes" id="UP000228635"/>
    </source>
</evidence>
<evidence type="ECO:0000313" key="2">
    <source>
        <dbReference type="EMBL" id="PIT92816.1"/>
    </source>
</evidence>
<evidence type="ECO:0000256" key="1">
    <source>
        <dbReference type="SAM" id="MobiDB-lite"/>
    </source>
</evidence>
<feature type="region of interest" description="Disordered" evidence="1">
    <location>
        <begin position="1"/>
        <end position="63"/>
    </location>
</feature>
<protein>
    <submittedName>
        <fullName evidence="2">Uncharacterized protein</fullName>
    </submittedName>
</protein>